<feature type="compositionally biased region" description="Basic and acidic residues" evidence="1">
    <location>
        <begin position="92"/>
        <end position="108"/>
    </location>
</feature>
<accession>A0AAN6VPH2</accession>
<feature type="region of interest" description="Disordered" evidence="1">
    <location>
        <begin position="55"/>
        <end position="134"/>
    </location>
</feature>
<dbReference type="Proteomes" id="UP001302745">
    <property type="component" value="Unassembled WGS sequence"/>
</dbReference>
<feature type="compositionally biased region" description="Low complexity" evidence="1">
    <location>
        <begin position="59"/>
        <end position="70"/>
    </location>
</feature>
<evidence type="ECO:0000313" key="3">
    <source>
        <dbReference type="Proteomes" id="UP001302745"/>
    </source>
</evidence>
<name>A0AAN6VPH2_9PEZI</name>
<reference evidence="2" key="2">
    <citation type="submission" date="2023-05" db="EMBL/GenBank/DDBJ databases">
        <authorList>
            <consortium name="Lawrence Berkeley National Laboratory"/>
            <person name="Steindorff A."/>
            <person name="Hensen N."/>
            <person name="Bonometti L."/>
            <person name="Westerberg I."/>
            <person name="Brannstrom I.O."/>
            <person name="Guillou S."/>
            <person name="Cros-Aarteil S."/>
            <person name="Calhoun S."/>
            <person name="Haridas S."/>
            <person name="Kuo A."/>
            <person name="Mondo S."/>
            <person name="Pangilinan J."/>
            <person name="Riley R."/>
            <person name="Labutti K."/>
            <person name="Andreopoulos B."/>
            <person name="Lipzen A."/>
            <person name="Chen C."/>
            <person name="Yanf M."/>
            <person name="Daum C."/>
            <person name="Ng V."/>
            <person name="Clum A."/>
            <person name="Ohm R."/>
            <person name="Martin F."/>
            <person name="Silar P."/>
            <person name="Natvig D."/>
            <person name="Lalanne C."/>
            <person name="Gautier V."/>
            <person name="Ament-Velasquez S.L."/>
            <person name="Kruys A."/>
            <person name="Hutchinson M.I."/>
            <person name="Powell A.J."/>
            <person name="Barry K."/>
            <person name="Miller A.N."/>
            <person name="Grigoriev I.V."/>
            <person name="Debuchy R."/>
            <person name="Gladieux P."/>
            <person name="Thoren M.H."/>
            <person name="Johannesson H."/>
        </authorList>
    </citation>
    <scope>NUCLEOTIDE SEQUENCE</scope>
    <source>
        <strain evidence="2">CBS 538.74</strain>
    </source>
</reference>
<sequence>MPSATPQPQLRKKASLRDRLKAWQKPAPQRLEIVTEESKPRFVYEPKHAAADFSRLAVSPLSPSRQRLPPAMQGPAEDGTPTVPRAAQRRPRNYDGHRRAPRDEDPRMQRSRSGAKRNSYPMAEDSFQAANAAAHVPVNSQPVAWDQAVQSVAREEDQPISSVEQPPSDYEVFIAHAEARDRERREKVFRSISQRSAAHSANRIKPDPHRQFAGAAPSSAERSDTSKPRNGGGRYALDSGGAEQRQPQSREQKPAPKRHARQSSWAPSYATSSTAAENVLERKKSPVAQPQPQPQQQHRPPEPVPSQAQPVVYGVDGDFDGAREYRPQPLRTLRKQASLSQRIVQYIRPPKSGVRLGETLVE</sequence>
<organism evidence="2 3">
    <name type="scientific">Chaetomidium leptoderma</name>
    <dbReference type="NCBI Taxonomy" id="669021"/>
    <lineage>
        <taxon>Eukaryota</taxon>
        <taxon>Fungi</taxon>
        <taxon>Dikarya</taxon>
        <taxon>Ascomycota</taxon>
        <taxon>Pezizomycotina</taxon>
        <taxon>Sordariomycetes</taxon>
        <taxon>Sordariomycetidae</taxon>
        <taxon>Sordariales</taxon>
        <taxon>Chaetomiaceae</taxon>
        <taxon>Chaetomidium</taxon>
    </lineage>
</organism>
<keyword evidence="3" id="KW-1185">Reference proteome</keyword>
<feature type="region of interest" description="Disordered" evidence="1">
    <location>
        <begin position="147"/>
        <end position="333"/>
    </location>
</feature>
<dbReference type="EMBL" id="MU856889">
    <property type="protein sequence ID" value="KAK4155383.1"/>
    <property type="molecule type" value="Genomic_DNA"/>
</dbReference>
<reference evidence="2" key="1">
    <citation type="journal article" date="2023" name="Mol. Phylogenet. Evol.">
        <title>Genome-scale phylogeny and comparative genomics of the fungal order Sordariales.</title>
        <authorList>
            <person name="Hensen N."/>
            <person name="Bonometti L."/>
            <person name="Westerberg I."/>
            <person name="Brannstrom I.O."/>
            <person name="Guillou S."/>
            <person name="Cros-Aarteil S."/>
            <person name="Calhoun S."/>
            <person name="Haridas S."/>
            <person name="Kuo A."/>
            <person name="Mondo S."/>
            <person name="Pangilinan J."/>
            <person name="Riley R."/>
            <person name="LaButti K."/>
            <person name="Andreopoulos B."/>
            <person name="Lipzen A."/>
            <person name="Chen C."/>
            <person name="Yan M."/>
            <person name="Daum C."/>
            <person name="Ng V."/>
            <person name="Clum A."/>
            <person name="Steindorff A."/>
            <person name="Ohm R.A."/>
            <person name="Martin F."/>
            <person name="Silar P."/>
            <person name="Natvig D.O."/>
            <person name="Lalanne C."/>
            <person name="Gautier V."/>
            <person name="Ament-Velasquez S.L."/>
            <person name="Kruys A."/>
            <person name="Hutchinson M.I."/>
            <person name="Powell A.J."/>
            <person name="Barry K."/>
            <person name="Miller A.N."/>
            <person name="Grigoriev I.V."/>
            <person name="Debuchy R."/>
            <person name="Gladieux P."/>
            <person name="Hiltunen Thoren M."/>
            <person name="Johannesson H."/>
        </authorList>
    </citation>
    <scope>NUCLEOTIDE SEQUENCE</scope>
    <source>
        <strain evidence="2">CBS 538.74</strain>
    </source>
</reference>
<feature type="compositionally biased region" description="Low complexity" evidence="1">
    <location>
        <begin position="286"/>
        <end position="298"/>
    </location>
</feature>
<proteinExistence type="predicted"/>
<evidence type="ECO:0000313" key="2">
    <source>
        <dbReference type="EMBL" id="KAK4155383.1"/>
    </source>
</evidence>
<dbReference type="AlphaFoldDB" id="A0AAN6VPH2"/>
<evidence type="ECO:0000256" key="1">
    <source>
        <dbReference type="SAM" id="MobiDB-lite"/>
    </source>
</evidence>
<protein>
    <submittedName>
        <fullName evidence="2">Uncharacterized protein</fullName>
    </submittedName>
</protein>
<feature type="compositionally biased region" description="Basic and acidic residues" evidence="1">
    <location>
        <begin position="177"/>
        <end position="189"/>
    </location>
</feature>
<comment type="caution">
    <text evidence="2">The sequence shown here is derived from an EMBL/GenBank/DDBJ whole genome shotgun (WGS) entry which is preliminary data.</text>
</comment>
<feature type="compositionally biased region" description="Polar residues" evidence="1">
    <location>
        <begin position="262"/>
        <end position="276"/>
    </location>
</feature>
<gene>
    <name evidence="2" type="ORF">C8A00DRAFT_42016</name>
</gene>